<protein>
    <submittedName>
        <fullName evidence="1">Mono/diheme cytochrome c family protein</fullName>
    </submittedName>
</protein>
<dbReference type="AlphaFoldDB" id="A0AAW8E8R2"/>
<dbReference type="EMBL" id="JAUSRV010000001">
    <property type="protein sequence ID" value="MDP9969147.1"/>
    <property type="molecule type" value="Genomic_DNA"/>
</dbReference>
<gene>
    <name evidence="1" type="ORF">J2W39_000370</name>
</gene>
<accession>A0AAW8E8R2</accession>
<evidence type="ECO:0000313" key="2">
    <source>
        <dbReference type="Proteomes" id="UP001224845"/>
    </source>
</evidence>
<dbReference type="RefSeq" id="WP_307591854.1">
    <property type="nucleotide sequence ID" value="NZ_JAUSRV010000001.1"/>
</dbReference>
<organism evidence="1 2">
    <name type="scientific">Variovorax paradoxus</name>
    <dbReference type="NCBI Taxonomy" id="34073"/>
    <lineage>
        <taxon>Bacteria</taxon>
        <taxon>Pseudomonadati</taxon>
        <taxon>Pseudomonadota</taxon>
        <taxon>Betaproteobacteria</taxon>
        <taxon>Burkholderiales</taxon>
        <taxon>Comamonadaceae</taxon>
        <taxon>Variovorax</taxon>
    </lineage>
</organism>
<dbReference type="GO" id="GO:0009055">
    <property type="term" value="F:electron transfer activity"/>
    <property type="evidence" value="ECO:0007669"/>
    <property type="project" value="InterPro"/>
</dbReference>
<proteinExistence type="predicted"/>
<dbReference type="Proteomes" id="UP001224845">
    <property type="component" value="Unassembled WGS sequence"/>
</dbReference>
<dbReference type="InterPro" id="IPR036909">
    <property type="entry name" value="Cyt_c-like_dom_sf"/>
</dbReference>
<dbReference type="GO" id="GO:0020037">
    <property type="term" value="F:heme binding"/>
    <property type="evidence" value="ECO:0007669"/>
    <property type="project" value="InterPro"/>
</dbReference>
<evidence type="ECO:0000313" key="1">
    <source>
        <dbReference type="EMBL" id="MDP9969147.1"/>
    </source>
</evidence>
<dbReference type="Gene3D" id="1.10.760.10">
    <property type="entry name" value="Cytochrome c-like domain"/>
    <property type="match status" value="1"/>
</dbReference>
<comment type="caution">
    <text evidence="1">The sequence shown here is derived from an EMBL/GenBank/DDBJ whole genome shotgun (WGS) entry which is preliminary data.</text>
</comment>
<name>A0AAW8E8R2_VARPD</name>
<reference evidence="1" key="1">
    <citation type="submission" date="2023-07" db="EMBL/GenBank/DDBJ databases">
        <title>Sorghum-associated microbial communities from plants grown in Nebraska, USA.</title>
        <authorList>
            <person name="Schachtman D."/>
        </authorList>
    </citation>
    <scope>NUCLEOTIDE SEQUENCE</scope>
    <source>
        <strain evidence="1">DS3315</strain>
    </source>
</reference>
<dbReference type="SUPFAM" id="SSF46626">
    <property type="entry name" value="Cytochrome c"/>
    <property type="match status" value="1"/>
</dbReference>
<sequence length="149" mass="15781">MMMMLALALGTALAVGPERSAKPEAAVPSSVARGARLFDGTEPLAGTLSGHSAPLPDAATRCIQCHAGPGKSTAAVSGFAPLLDRRQLREILPRRGGPPVAYERTSFCRTLRTGIDPAHVTLPRAMPRFDADEDQCAALWDYLTQALSQ</sequence>